<feature type="region of interest" description="Disordered" evidence="1">
    <location>
        <begin position="1"/>
        <end position="49"/>
    </location>
</feature>
<dbReference type="InterPro" id="IPR036241">
    <property type="entry name" value="NSFL1C_SEP_dom_sf"/>
</dbReference>
<dbReference type="Gene3D" id="3.10.20.90">
    <property type="entry name" value="Phosphatidylinositol 3-kinase Catalytic Subunit, Chain A, domain 1"/>
    <property type="match status" value="1"/>
</dbReference>
<dbReference type="SMART" id="SM00553">
    <property type="entry name" value="SEP"/>
    <property type="match status" value="1"/>
</dbReference>
<dbReference type="STRING" id="65357.A0A024G2P4"/>
<dbReference type="AlphaFoldDB" id="A0A024G2P4"/>
<protein>
    <recommendedName>
        <fullName evidence="6">UBX domain-containing protein</fullName>
    </recommendedName>
</protein>
<dbReference type="Proteomes" id="UP000053237">
    <property type="component" value="Unassembled WGS sequence"/>
</dbReference>
<dbReference type="FunCoup" id="A0A024G2P4">
    <property type="interactions" value="214"/>
</dbReference>
<evidence type="ECO:0000256" key="1">
    <source>
        <dbReference type="SAM" id="MobiDB-lite"/>
    </source>
</evidence>
<evidence type="ECO:0000259" key="3">
    <source>
        <dbReference type="PROSITE" id="PS51399"/>
    </source>
</evidence>
<dbReference type="SMART" id="SM00166">
    <property type="entry name" value="UBX"/>
    <property type="match status" value="1"/>
</dbReference>
<sequence>MVNIVSLSSLRRDEENDEDRRQPNSYYAGGTHHGGGSGLSVIGPGNGERTDHIGNIIARAQAMSNSESGPSTQPNHVITFYRNGFTVNGGVYRPRDDPANRPFLEAIERGVVPMELESDDRSQHVDISLIDKRQEEYQAPPPPQYTAFSGEGQSMGSASSGEGTIFRSGNIAAVESPVVDDKKPVTTLQIRLHNGTRLRSTLNLTHTLRDVHAIIEINGTGDQPYILLEGFPPRPIAVSMDDTIEQAGLKGASLTQKVVNGSE</sequence>
<evidence type="ECO:0000313" key="4">
    <source>
        <dbReference type="EMBL" id="CCI41133.1"/>
    </source>
</evidence>
<dbReference type="GO" id="GO:0061025">
    <property type="term" value="P:membrane fusion"/>
    <property type="evidence" value="ECO:0007669"/>
    <property type="project" value="TreeGrafter"/>
</dbReference>
<dbReference type="GO" id="GO:0031468">
    <property type="term" value="P:nuclear membrane reassembly"/>
    <property type="evidence" value="ECO:0007669"/>
    <property type="project" value="TreeGrafter"/>
</dbReference>
<feature type="domain" description="SEP" evidence="3">
    <location>
        <begin position="73"/>
        <end position="138"/>
    </location>
</feature>
<dbReference type="Pfam" id="PF08059">
    <property type="entry name" value="SEP"/>
    <property type="match status" value="1"/>
</dbReference>
<dbReference type="PROSITE" id="PS50033">
    <property type="entry name" value="UBX"/>
    <property type="match status" value="1"/>
</dbReference>
<dbReference type="GO" id="GO:0005829">
    <property type="term" value="C:cytosol"/>
    <property type="evidence" value="ECO:0007669"/>
    <property type="project" value="TreeGrafter"/>
</dbReference>
<feature type="region of interest" description="Disordered" evidence="1">
    <location>
        <begin position="134"/>
        <end position="163"/>
    </location>
</feature>
<dbReference type="SUPFAM" id="SSF102848">
    <property type="entry name" value="NSFL1 (p97 ATPase) cofactor p47, SEP domain"/>
    <property type="match status" value="1"/>
</dbReference>
<feature type="domain" description="UBX" evidence="2">
    <location>
        <begin position="181"/>
        <end position="257"/>
    </location>
</feature>
<proteinExistence type="predicted"/>
<dbReference type="InterPro" id="IPR001012">
    <property type="entry name" value="UBX_dom"/>
</dbReference>
<evidence type="ECO:0000259" key="2">
    <source>
        <dbReference type="PROSITE" id="PS50033"/>
    </source>
</evidence>
<name>A0A024G2P4_9STRA</name>
<dbReference type="InParanoid" id="A0A024G2P4"/>
<organism evidence="4 5">
    <name type="scientific">Albugo candida</name>
    <dbReference type="NCBI Taxonomy" id="65357"/>
    <lineage>
        <taxon>Eukaryota</taxon>
        <taxon>Sar</taxon>
        <taxon>Stramenopiles</taxon>
        <taxon>Oomycota</taxon>
        <taxon>Peronosporomycetes</taxon>
        <taxon>Albuginales</taxon>
        <taxon>Albuginaceae</taxon>
        <taxon>Albugo</taxon>
    </lineage>
</organism>
<dbReference type="GO" id="GO:0043130">
    <property type="term" value="F:ubiquitin binding"/>
    <property type="evidence" value="ECO:0007669"/>
    <property type="project" value="TreeGrafter"/>
</dbReference>
<dbReference type="GO" id="GO:0007030">
    <property type="term" value="P:Golgi organization"/>
    <property type="evidence" value="ECO:0007669"/>
    <property type="project" value="TreeGrafter"/>
</dbReference>
<dbReference type="SUPFAM" id="SSF54236">
    <property type="entry name" value="Ubiquitin-like"/>
    <property type="match status" value="1"/>
</dbReference>
<reference evidence="4 5" key="1">
    <citation type="submission" date="2012-05" db="EMBL/GenBank/DDBJ databases">
        <title>Recombination and specialization in a pathogen metapopulation.</title>
        <authorList>
            <person name="Gardiner A."/>
            <person name="Kemen E."/>
            <person name="Schultz-Larsen T."/>
            <person name="MacLean D."/>
            <person name="Van Oosterhout C."/>
            <person name="Jones J.D.G."/>
        </authorList>
    </citation>
    <scope>NUCLEOTIDE SEQUENCE [LARGE SCALE GENOMIC DNA]</scope>
    <source>
        <strain evidence="4 5">Ac Nc2</strain>
    </source>
</reference>
<dbReference type="CDD" id="cd01770">
    <property type="entry name" value="UBX_UBXN2"/>
    <property type="match status" value="1"/>
</dbReference>
<dbReference type="GO" id="GO:0005634">
    <property type="term" value="C:nucleus"/>
    <property type="evidence" value="ECO:0007669"/>
    <property type="project" value="TreeGrafter"/>
</dbReference>
<comment type="caution">
    <text evidence="4">The sequence shown here is derived from an EMBL/GenBank/DDBJ whole genome shotgun (WGS) entry which is preliminary data.</text>
</comment>
<keyword evidence="5" id="KW-1185">Reference proteome</keyword>
<dbReference type="InterPro" id="IPR029071">
    <property type="entry name" value="Ubiquitin-like_domsf"/>
</dbReference>
<dbReference type="PANTHER" id="PTHR23333">
    <property type="entry name" value="UBX DOMAIN CONTAINING PROTEIN"/>
    <property type="match status" value="1"/>
</dbReference>
<feature type="compositionally biased region" description="Basic and acidic residues" evidence="1">
    <location>
        <begin position="10"/>
        <end position="22"/>
    </location>
</feature>
<dbReference type="PANTHER" id="PTHR23333:SF20">
    <property type="entry name" value="NSFL1 COFACTOR P47"/>
    <property type="match status" value="1"/>
</dbReference>
<dbReference type="EMBL" id="CAIX01000015">
    <property type="protein sequence ID" value="CCI41133.1"/>
    <property type="molecule type" value="Genomic_DNA"/>
</dbReference>
<dbReference type="Gene3D" id="3.30.420.210">
    <property type="entry name" value="SEP domain"/>
    <property type="match status" value="1"/>
</dbReference>
<dbReference type="GO" id="GO:0043161">
    <property type="term" value="P:proteasome-mediated ubiquitin-dependent protein catabolic process"/>
    <property type="evidence" value="ECO:0007669"/>
    <property type="project" value="TreeGrafter"/>
</dbReference>
<accession>A0A024G2P4</accession>
<feature type="compositionally biased region" description="Polar residues" evidence="1">
    <location>
        <begin position="151"/>
        <end position="162"/>
    </location>
</feature>
<dbReference type="OrthoDB" id="25887at2759"/>
<dbReference type="PROSITE" id="PS51399">
    <property type="entry name" value="SEP"/>
    <property type="match status" value="1"/>
</dbReference>
<dbReference type="Pfam" id="PF00789">
    <property type="entry name" value="UBX"/>
    <property type="match status" value="1"/>
</dbReference>
<gene>
    <name evidence="4" type="ORF">BN9_019170</name>
</gene>
<evidence type="ECO:0008006" key="6">
    <source>
        <dbReference type="Google" id="ProtNLM"/>
    </source>
</evidence>
<evidence type="ECO:0000313" key="5">
    <source>
        <dbReference type="Proteomes" id="UP000053237"/>
    </source>
</evidence>
<dbReference type="GO" id="GO:0000045">
    <property type="term" value="P:autophagosome assembly"/>
    <property type="evidence" value="ECO:0007669"/>
    <property type="project" value="TreeGrafter"/>
</dbReference>
<dbReference type="InterPro" id="IPR012989">
    <property type="entry name" value="SEP_domain"/>
</dbReference>